<dbReference type="AlphaFoldDB" id="A0A1D8PIX3"/>
<dbReference type="GO" id="GO:0006409">
    <property type="term" value="P:tRNA export from nucleus"/>
    <property type="evidence" value="ECO:0000266"/>
    <property type="project" value="CGD"/>
</dbReference>
<dbReference type="OrthoDB" id="4055624at2759"/>
<dbReference type="GO" id="GO:0000049">
    <property type="term" value="F:tRNA binding"/>
    <property type="evidence" value="ECO:0000266"/>
    <property type="project" value="CGD"/>
</dbReference>
<proteinExistence type="predicted"/>
<organism evidence="4 5">
    <name type="scientific">Candida albicans (strain SC5314 / ATCC MYA-2876)</name>
    <name type="common">Yeast</name>
    <dbReference type="NCBI Taxonomy" id="237561"/>
    <lineage>
        <taxon>Eukaryota</taxon>
        <taxon>Fungi</taxon>
        <taxon>Dikarya</taxon>
        <taxon>Ascomycota</taxon>
        <taxon>Saccharomycotina</taxon>
        <taxon>Pichiomycetes</taxon>
        <taxon>Debaryomycetaceae</taxon>
        <taxon>Candida/Lodderomyces clade</taxon>
        <taxon>Candida</taxon>
    </lineage>
</organism>
<dbReference type="FunCoup" id="A0A1D8PIX3">
    <property type="interactions" value="345"/>
</dbReference>
<reference evidence="4 5" key="2">
    <citation type="journal article" date="2007" name="Genome Biol.">
        <title>Assembly of the Candida albicans genome into sixteen supercontigs aligned on the eight chromosomes.</title>
        <authorList>
            <person name="van het Hoog M."/>
            <person name="Rast T.J."/>
            <person name="Martchenko M."/>
            <person name="Grindle S."/>
            <person name="Dignard D."/>
            <person name="Hogues H."/>
            <person name="Cuomo C."/>
            <person name="Berriman M."/>
            <person name="Scherer S."/>
            <person name="Magee B.B."/>
            <person name="Whiteway M."/>
            <person name="Chibana H."/>
            <person name="Nantel A."/>
            <person name="Magee P.T."/>
        </authorList>
    </citation>
    <scope>GENOME REANNOTATION</scope>
    <source>
        <strain evidence="5">SC5314 / ATCC MYA-2876</strain>
    </source>
</reference>
<keyword evidence="5" id="KW-1185">Reference proteome</keyword>
<dbReference type="CGD" id="CAL0000200844">
    <property type="gene designation" value="UTP8"/>
</dbReference>
<dbReference type="Proteomes" id="UP000000559">
    <property type="component" value="Chromosome 3"/>
</dbReference>
<dbReference type="InParanoid" id="A0A1D8PIX3"/>
<evidence type="ECO:0000313" key="4">
    <source>
        <dbReference type="EMBL" id="AOW28083.1"/>
    </source>
</evidence>
<dbReference type="RefSeq" id="XP_717808.2">
    <property type="nucleotide sequence ID" value="XM_712715.2"/>
</dbReference>
<protein>
    <submittedName>
        <fullName evidence="4">Utp8p</fullName>
    </submittedName>
</protein>
<dbReference type="InterPro" id="IPR018843">
    <property type="entry name" value="Utp8_b-prop"/>
</dbReference>
<dbReference type="InterPro" id="IPR053881">
    <property type="entry name" value="Utp8_C"/>
</dbReference>
<dbReference type="GO" id="GO:0032040">
    <property type="term" value="C:small-subunit processome"/>
    <property type="evidence" value="ECO:0000314"/>
    <property type="project" value="CGD"/>
</dbReference>
<accession>A0A1D8PIX3</accession>
<reference evidence="4 5" key="1">
    <citation type="journal article" date="2004" name="Proc. Natl. Acad. Sci. U.S.A.">
        <title>The diploid genome sequence of Candida albicans.</title>
        <authorList>
            <person name="Jones T."/>
            <person name="Federspiel N.A."/>
            <person name="Chibana H."/>
            <person name="Dungan J."/>
            <person name="Kalman S."/>
            <person name="Magee B.B."/>
            <person name="Newport G."/>
            <person name="Thorstenson Y.R."/>
            <person name="Agabian N."/>
            <person name="Magee P.T."/>
            <person name="Davis R.W."/>
            <person name="Scherer S."/>
        </authorList>
    </citation>
    <scope>NUCLEOTIDE SEQUENCE [LARGE SCALE GENOMIC DNA]</scope>
    <source>
        <strain evidence="5">SC5314 / ATCC MYA-2876</strain>
    </source>
</reference>
<feature type="domain" description="Utp8 beta-propeller" evidence="1">
    <location>
        <begin position="4"/>
        <end position="369"/>
    </location>
</feature>
<dbReference type="EMBL" id="CP017625">
    <property type="protein sequence ID" value="AOW28083.1"/>
    <property type="molecule type" value="Genomic_DNA"/>
</dbReference>
<gene>
    <name evidence="3 4" type="primary">UTP8</name>
    <name evidence="4" type="ordered locus">CAALFM_C300330WA</name>
    <name evidence="3" type="ordered locus">orf19.12891</name>
</gene>
<reference evidence="4 5" key="3">
    <citation type="journal article" date="2013" name="Genome Biol.">
        <title>Assembly of a phased diploid Candida albicans genome facilitates allele-specific measurements and provides a simple model for repeat and indel structure.</title>
        <authorList>
            <person name="Muzzey D."/>
            <person name="Schwartz K."/>
            <person name="Weissman J.S."/>
            <person name="Sherlock G."/>
        </authorList>
    </citation>
    <scope>NUCLEOTIDE SEQUENCE [LARGE SCALE GENOMIC DNA]</scope>
    <source>
        <strain evidence="5">SC5314 / ATCC MYA-2876</strain>
    </source>
</reference>
<evidence type="ECO:0000259" key="1">
    <source>
        <dbReference type="Pfam" id="PF10395"/>
    </source>
</evidence>
<dbReference type="STRING" id="237561.A0A1D8PIX3"/>
<dbReference type="Pfam" id="PF22542">
    <property type="entry name" value="Utp8_C"/>
    <property type="match status" value="1"/>
</dbReference>
<dbReference type="eggNOG" id="ENOG502QQ4S">
    <property type="taxonomic scope" value="Eukaryota"/>
</dbReference>
<evidence type="ECO:0000313" key="5">
    <source>
        <dbReference type="Proteomes" id="UP000000559"/>
    </source>
</evidence>
<dbReference type="KEGG" id="cal:CAALFM_C300330WA"/>
<evidence type="ECO:0000259" key="2">
    <source>
        <dbReference type="Pfam" id="PF22542"/>
    </source>
</evidence>
<feature type="domain" description="Utp8 C-terminal" evidence="2">
    <location>
        <begin position="378"/>
        <end position="694"/>
    </location>
</feature>
<dbReference type="GeneID" id="3640547"/>
<name>A0A1D8PIX3_CANAL</name>
<dbReference type="VEuPathDB" id="FungiDB:C3_00330W_A"/>
<dbReference type="OMA" id="IVTCPNL"/>
<dbReference type="Pfam" id="PF10395">
    <property type="entry name" value="Utp8_b_propeller"/>
    <property type="match status" value="1"/>
</dbReference>
<sequence>MSKPELYDQYMITTLPRTPDLELSDKVVVSTIKSIDTSIIDIGVSKSTISSHITKPTPKLLWSYSLNPTTIVECMDVLAKEDKKYYVCGLSDRKKFRLLLVETTRSITEDGNANYTTTNELELKLDRKPIGIKFMSPEIITVLYVNGSVEEVGFSENILQFSGVKYTGTKSKDTVVYSAFVNDLEDNLLLTVSTNSKSTIYRLIAINSKNSILEVNSHSVPGVSNTKFCYFTGSLYQYANKAIETLSITNFKITNTVSVDGIINDEEITSIVAPAPDRVLIGNSNMIYLINVKFASLLSSFKSSSSSSHPIPDKVFLNQVVPVKGNSTNSYISMAVYLNLKNKDNNVYLNVIDINVGMNKLSECLGKSLNKQKPGFHEIPELFNIQDALPSSDEIQEVYSYLKDAKEAQDLNKWESILIPYLKNKKTWAEIKSLSRASKKDKVYEFKEFDVDNDRVIDIGFIDSVLQLIFTEDPLAFANEQFVPEYTLMYLLTNPLFPIRFTSGLIELFSVTGNTTLLRQAINTCPNIPCRDLLDQLVNEENKETLLDLINRIIGEFSRKEITNTFKQLIQGNAVDVVELISKLIGLPGNNNWYLVEILVDVNGLFNWDMGDIKALDEIISQKVEALTVNSYNLTLSHQVLLHNKRLSKKAKEKGSTSHLDNLLTLTSHSTSAKFDDTPEEANLKVPVYSVERVNF</sequence>
<evidence type="ECO:0000313" key="3">
    <source>
        <dbReference type="CGD" id="CAL0000200844"/>
    </source>
</evidence>